<feature type="compositionally biased region" description="Basic and acidic residues" evidence="1">
    <location>
        <begin position="193"/>
        <end position="204"/>
    </location>
</feature>
<evidence type="ECO:0000313" key="2">
    <source>
        <dbReference type="EMBL" id="MQL75559.1"/>
    </source>
</evidence>
<accession>A0A843U5G4</accession>
<protein>
    <submittedName>
        <fullName evidence="2">Uncharacterized protein</fullName>
    </submittedName>
</protein>
<reference evidence="2" key="1">
    <citation type="submission" date="2017-07" db="EMBL/GenBank/DDBJ databases">
        <title>Taro Niue Genome Assembly and Annotation.</title>
        <authorList>
            <person name="Atibalentja N."/>
            <person name="Keating K."/>
            <person name="Fields C.J."/>
        </authorList>
    </citation>
    <scope>NUCLEOTIDE SEQUENCE</scope>
    <source>
        <strain evidence="2">Niue_2</strain>
        <tissue evidence="2">Leaf</tissue>
    </source>
</reference>
<keyword evidence="3" id="KW-1185">Reference proteome</keyword>
<evidence type="ECO:0000256" key="1">
    <source>
        <dbReference type="SAM" id="MobiDB-lite"/>
    </source>
</evidence>
<sequence>MDAAKEQPAVSLLLREKFSCLLFCSRRDSSIVSKSVSILDLSGKDKSSTKPPRRLSTPFKPASSSPHPARLGNITPISEHRVRKLDTQNNTGTPASDISKSVNRKKYSRLSEVSYWLSQIKLSESASKHSISLGFFKLAMESGCEPLQRVRKELKSYAVRHNILELGDPAREVLRSYDILGEVEGAQNSQDSSHTHEEGTKSSDDSSSCSSIARSGNLKPKSVNTEASGAAEAITKGSNQTKFSAGANRASYTRNPVTPGSFRDGIGNAQKKTPKARNLDPKKERGQAKTMVKKSASETVVTLTPSPEETAHEDKENRDHQLVEESNSTVEV</sequence>
<dbReference type="PANTHER" id="PTHR34468">
    <property type="entry name" value="MICROTUBULE-ASSOCIATED FUTSCH-LIKE PROTEIN"/>
    <property type="match status" value="1"/>
</dbReference>
<name>A0A843U5G4_COLES</name>
<dbReference type="Proteomes" id="UP000652761">
    <property type="component" value="Unassembled WGS sequence"/>
</dbReference>
<evidence type="ECO:0000313" key="3">
    <source>
        <dbReference type="Proteomes" id="UP000652761"/>
    </source>
</evidence>
<dbReference type="EMBL" id="NMUH01000256">
    <property type="protein sequence ID" value="MQL75559.1"/>
    <property type="molecule type" value="Genomic_DNA"/>
</dbReference>
<organism evidence="2 3">
    <name type="scientific">Colocasia esculenta</name>
    <name type="common">Wild taro</name>
    <name type="synonym">Arum esculentum</name>
    <dbReference type="NCBI Taxonomy" id="4460"/>
    <lineage>
        <taxon>Eukaryota</taxon>
        <taxon>Viridiplantae</taxon>
        <taxon>Streptophyta</taxon>
        <taxon>Embryophyta</taxon>
        <taxon>Tracheophyta</taxon>
        <taxon>Spermatophyta</taxon>
        <taxon>Magnoliopsida</taxon>
        <taxon>Liliopsida</taxon>
        <taxon>Araceae</taxon>
        <taxon>Aroideae</taxon>
        <taxon>Colocasieae</taxon>
        <taxon>Colocasia</taxon>
    </lineage>
</organism>
<feature type="compositionally biased region" description="Basic and acidic residues" evidence="1">
    <location>
        <begin position="309"/>
        <end position="323"/>
    </location>
</feature>
<proteinExistence type="predicted"/>
<comment type="caution">
    <text evidence="2">The sequence shown here is derived from an EMBL/GenBank/DDBJ whole genome shotgun (WGS) entry which is preliminary data.</text>
</comment>
<dbReference type="PANTHER" id="PTHR34468:SF2">
    <property type="entry name" value="MICROTUBULE-ASSOCIATED FUTSCH-LIKE PROTEIN"/>
    <property type="match status" value="1"/>
</dbReference>
<feature type="compositionally biased region" description="Basic and acidic residues" evidence="1">
    <location>
        <begin position="277"/>
        <end position="287"/>
    </location>
</feature>
<dbReference type="AlphaFoldDB" id="A0A843U5G4"/>
<feature type="compositionally biased region" description="Polar residues" evidence="1">
    <location>
        <begin position="297"/>
        <end position="307"/>
    </location>
</feature>
<gene>
    <name evidence="2" type="ORF">Taro_007963</name>
</gene>
<feature type="region of interest" description="Disordered" evidence="1">
    <location>
        <begin position="42"/>
        <end position="73"/>
    </location>
</feature>
<feature type="region of interest" description="Disordered" evidence="1">
    <location>
        <begin position="185"/>
        <end position="224"/>
    </location>
</feature>
<feature type="region of interest" description="Disordered" evidence="1">
    <location>
        <begin position="240"/>
        <end position="332"/>
    </location>
</feature>
<dbReference type="OrthoDB" id="1930709at2759"/>